<dbReference type="FunFam" id="3.40.50.300:FF:001025">
    <property type="entry name" value="ATPase family, AAA domain-containing 2B"/>
    <property type="match status" value="1"/>
</dbReference>
<dbReference type="InterPro" id="IPR041569">
    <property type="entry name" value="AAA_lid_3"/>
</dbReference>
<dbReference type="SUPFAM" id="SSF52540">
    <property type="entry name" value="P-loop containing nucleoside triphosphate hydrolases"/>
    <property type="match status" value="1"/>
</dbReference>
<dbReference type="Pfam" id="PF00004">
    <property type="entry name" value="AAA"/>
    <property type="match status" value="1"/>
</dbReference>
<dbReference type="GO" id="GO:0004176">
    <property type="term" value="F:ATP-dependent peptidase activity"/>
    <property type="evidence" value="ECO:0007669"/>
    <property type="project" value="InterPro"/>
</dbReference>
<dbReference type="InterPro" id="IPR003593">
    <property type="entry name" value="AAA+_ATPase"/>
</dbReference>
<dbReference type="Pfam" id="PF17862">
    <property type="entry name" value="AAA_lid_3"/>
    <property type="match status" value="1"/>
</dbReference>
<evidence type="ECO:0000313" key="12">
    <source>
        <dbReference type="EMBL" id="QHS84357.1"/>
    </source>
</evidence>
<evidence type="ECO:0000256" key="5">
    <source>
        <dbReference type="ARBA" id="ARBA00022741"/>
    </source>
</evidence>
<proteinExistence type="inferred from homology"/>
<dbReference type="SMART" id="SM00382">
    <property type="entry name" value="AAA"/>
    <property type="match status" value="1"/>
</dbReference>
<keyword evidence="10" id="KW-0175">Coiled coil</keyword>
<evidence type="ECO:0000256" key="1">
    <source>
        <dbReference type="ARBA" id="ARBA00001947"/>
    </source>
</evidence>
<evidence type="ECO:0000256" key="6">
    <source>
        <dbReference type="ARBA" id="ARBA00022801"/>
    </source>
</evidence>
<evidence type="ECO:0000256" key="2">
    <source>
        <dbReference type="ARBA" id="ARBA00010044"/>
    </source>
</evidence>
<keyword evidence="5" id="KW-0547">Nucleotide-binding</keyword>
<keyword evidence="3" id="KW-0645">Protease</keyword>
<dbReference type="Pfam" id="PF01434">
    <property type="entry name" value="Peptidase_M41"/>
    <property type="match status" value="1"/>
</dbReference>
<evidence type="ECO:0000256" key="3">
    <source>
        <dbReference type="ARBA" id="ARBA00022670"/>
    </source>
</evidence>
<evidence type="ECO:0000259" key="11">
    <source>
        <dbReference type="SMART" id="SM00382"/>
    </source>
</evidence>
<dbReference type="PROSITE" id="PS00674">
    <property type="entry name" value="AAA"/>
    <property type="match status" value="1"/>
</dbReference>
<dbReference type="GO" id="GO:0004222">
    <property type="term" value="F:metalloendopeptidase activity"/>
    <property type="evidence" value="ECO:0007669"/>
    <property type="project" value="InterPro"/>
</dbReference>
<keyword evidence="6" id="KW-0378">Hydrolase</keyword>
<dbReference type="InterPro" id="IPR003960">
    <property type="entry name" value="ATPase_AAA_CS"/>
</dbReference>
<keyword evidence="8" id="KW-0067">ATP-binding</keyword>
<dbReference type="GO" id="GO:0046872">
    <property type="term" value="F:metal ion binding"/>
    <property type="evidence" value="ECO:0007669"/>
    <property type="project" value="UniProtKB-KW"/>
</dbReference>
<comment type="cofactor">
    <cofactor evidence="1">
        <name>Zn(2+)</name>
        <dbReference type="ChEBI" id="CHEBI:29105"/>
    </cofactor>
</comment>
<dbReference type="InterPro" id="IPR037219">
    <property type="entry name" value="Peptidase_M41-like"/>
</dbReference>
<dbReference type="GO" id="GO:0016887">
    <property type="term" value="F:ATP hydrolysis activity"/>
    <property type="evidence" value="ECO:0007669"/>
    <property type="project" value="InterPro"/>
</dbReference>
<comment type="similarity">
    <text evidence="2">In the C-terminal section; belongs to the peptidase M41 family.</text>
</comment>
<evidence type="ECO:0000256" key="8">
    <source>
        <dbReference type="ARBA" id="ARBA00022840"/>
    </source>
</evidence>
<dbReference type="EMBL" id="MN738784">
    <property type="protein sequence ID" value="QHS84357.1"/>
    <property type="molecule type" value="Genomic_DNA"/>
</dbReference>
<dbReference type="PANTHER" id="PTHR23076">
    <property type="entry name" value="METALLOPROTEASE M41 FTSH"/>
    <property type="match status" value="1"/>
</dbReference>
<evidence type="ECO:0000256" key="10">
    <source>
        <dbReference type="ARBA" id="ARBA00023054"/>
    </source>
</evidence>
<name>A0A6C0AWQ5_9ZZZZ</name>
<sequence length="621" mass="70444">MQLFYFLSYSFVLANGFIPNIRNIYLRNNIISRNAIYTSYNPMENNNNVTKRFMIIIPDTNNTFIKPGYPKEAFRNITYPPINEEMDDEIEDITQNNNSDHPYNQIKNYFPNSMKNSYSNWDGTPININETDIDNDEDDGEIEEAIKKELQDALGVRFFVRKPHNTAQQPESSENFEIIKNPPYSFKDVGGYEKVKDEMMQSVDMLQNYEKYQKFNVRTPKGIILEGPPGNGKTLLARAFSGEVNSSFIPVSGSQFQEKYVGVGASRIRELFELAEKNLPCVIFIDEIDAVGRSRSSDDGSSSGERDQTLNQLLVALDGYKNTSGVFIVGATNRMDLLDEALVRPGRIDKKIYIGNPDSKTREAILDIHIKGKPHARNVTVNDLIEITNGLSGAQIENLLNEAMLYALRDNREIMNKADIENILGRIYVGYQPTENAFSDDMIKRIAIHEMGHAIVGLLSAHHSKLVKVCLNLWSPNSPGYTIFESEETDSSIYTKEKLMARLMVLLSGRIAEEVFYGNSITSGASKDIEQAYKLAENMIVRFGMGRKTVYARGSETSKEFIDRDIERLLESAYQAAHTTILESQKIIEECSDNLIGNKLLLPDDILKVIHFHHINNKRIN</sequence>
<dbReference type="AlphaFoldDB" id="A0A6C0AWQ5"/>
<dbReference type="Gene3D" id="1.10.8.60">
    <property type="match status" value="1"/>
</dbReference>
<evidence type="ECO:0000256" key="9">
    <source>
        <dbReference type="ARBA" id="ARBA00023049"/>
    </source>
</evidence>
<protein>
    <recommendedName>
        <fullName evidence="11">AAA+ ATPase domain-containing protein</fullName>
    </recommendedName>
</protein>
<dbReference type="PANTHER" id="PTHR23076:SF97">
    <property type="entry name" value="ATP-DEPENDENT ZINC METALLOPROTEASE YME1L1"/>
    <property type="match status" value="1"/>
</dbReference>
<keyword evidence="4" id="KW-0479">Metal-binding</keyword>
<reference evidence="12" key="1">
    <citation type="journal article" date="2020" name="Nature">
        <title>Giant virus diversity and host interactions through global metagenomics.</title>
        <authorList>
            <person name="Schulz F."/>
            <person name="Roux S."/>
            <person name="Paez-Espino D."/>
            <person name="Jungbluth S."/>
            <person name="Walsh D.A."/>
            <person name="Denef V.J."/>
            <person name="McMahon K.D."/>
            <person name="Konstantinidis K.T."/>
            <person name="Eloe-Fadrosh E.A."/>
            <person name="Kyrpides N.C."/>
            <person name="Woyke T."/>
        </authorList>
    </citation>
    <scope>NUCLEOTIDE SEQUENCE</scope>
    <source>
        <strain evidence="12">GVMAG-S-ERX555965-48</strain>
    </source>
</reference>
<evidence type="ECO:0000256" key="7">
    <source>
        <dbReference type="ARBA" id="ARBA00022833"/>
    </source>
</evidence>
<dbReference type="GO" id="GO:0005524">
    <property type="term" value="F:ATP binding"/>
    <property type="evidence" value="ECO:0007669"/>
    <property type="project" value="UniProtKB-KW"/>
</dbReference>
<dbReference type="Gene3D" id="3.40.50.300">
    <property type="entry name" value="P-loop containing nucleotide triphosphate hydrolases"/>
    <property type="match status" value="1"/>
</dbReference>
<keyword evidence="7" id="KW-0862">Zinc</keyword>
<feature type="domain" description="AAA+ ATPase" evidence="11">
    <location>
        <begin position="219"/>
        <end position="358"/>
    </location>
</feature>
<dbReference type="GO" id="GO:0006508">
    <property type="term" value="P:proteolysis"/>
    <property type="evidence" value="ECO:0007669"/>
    <property type="project" value="UniProtKB-KW"/>
</dbReference>
<dbReference type="InterPro" id="IPR000642">
    <property type="entry name" value="Peptidase_M41"/>
</dbReference>
<keyword evidence="9" id="KW-0482">Metalloprotease</keyword>
<dbReference type="InterPro" id="IPR027417">
    <property type="entry name" value="P-loop_NTPase"/>
</dbReference>
<dbReference type="SUPFAM" id="SSF140990">
    <property type="entry name" value="FtsH protease domain-like"/>
    <property type="match status" value="1"/>
</dbReference>
<accession>A0A6C0AWQ5</accession>
<organism evidence="12">
    <name type="scientific">viral metagenome</name>
    <dbReference type="NCBI Taxonomy" id="1070528"/>
    <lineage>
        <taxon>unclassified sequences</taxon>
        <taxon>metagenomes</taxon>
        <taxon>organismal metagenomes</taxon>
    </lineage>
</organism>
<evidence type="ECO:0000256" key="4">
    <source>
        <dbReference type="ARBA" id="ARBA00022723"/>
    </source>
</evidence>
<dbReference type="Gene3D" id="1.20.58.760">
    <property type="entry name" value="Peptidase M41"/>
    <property type="match status" value="1"/>
</dbReference>
<dbReference type="InterPro" id="IPR003959">
    <property type="entry name" value="ATPase_AAA_core"/>
</dbReference>